<dbReference type="Proteomes" id="UP001174909">
    <property type="component" value="Unassembled WGS sequence"/>
</dbReference>
<dbReference type="Gene3D" id="3.40.50.300">
    <property type="entry name" value="P-loop containing nucleotide triphosphate hydrolases"/>
    <property type="match status" value="2"/>
</dbReference>
<keyword evidence="9" id="KW-0238">DNA-binding</keyword>
<keyword evidence="6" id="KW-0347">Helicase</keyword>
<evidence type="ECO:0000256" key="9">
    <source>
        <dbReference type="ARBA" id="ARBA00023125"/>
    </source>
</evidence>
<keyword evidence="5" id="KW-0378">Hydrolase</keyword>
<dbReference type="HAMAP" id="MF_00983">
    <property type="entry name" value="PriA"/>
    <property type="match status" value="1"/>
</dbReference>
<dbReference type="GO" id="GO:0005524">
    <property type="term" value="F:ATP binding"/>
    <property type="evidence" value="ECO:0007669"/>
    <property type="project" value="UniProtKB-KW"/>
</dbReference>
<protein>
    <recommendedName>
        <fullName evidence="11">DNA 3'-5' helicase</fullName>
        <ecNumber evidence="11">5.6.2.4</ecNumber>
    </recommendedName>
</protein>
<dbReference type="InterPro" id="IPR040498">
    <property type="entry name" value="PriA_CRR"/>
</dbReference>
<keyword evidence="8" id="KW-0067">ATP-binding</keyword>
<keyword evidence="3" id="KW-0479">Metal-binding</keyword>
<comment type="catalytic activity">
    <reaction evidence="12">
        <text>ATP + H2O = ADP + phosphate + H(+)</text>
        <dbReference type="Rhea" id="RHEA:13065"/>
        <dbReference type="ChEBI" id="CHEBI:15377"/>
        <dbReference type="ChEBI" id="CHEBI:15378"/>
        <dbReference type="ChEBI" id="CHEBI:30616"/>
        <dbReference type="ChEBI" id="CHEBI:43474"/>
        <dbReference type="ChEBI" id="CHEBI:456216"/>
        <dbReference type="EC" id="5.6.2.4"/>
    </reaction>
</comment>
<comment type="caution">
    <text evidence="14">The sequence shown here is derived from an EMBL/GenBank/DDBJ whole genome shotgun (WGS) entry which is preliminary data.</text>
</comment>
<evidence type="ECO:0000256" key="5">
    <source>
        <dbReference type="ARBA" id="ARBA00022801"/>
    </source>
</evidence>
<evidence type="ECO:0000256" key="8">
    <source>
        <dbReference type="ARBA" id="ARBA00022840"/>
    </source>
</evidence>
<dbReference type="GO" id="GO:0046872">
    <property type="term" value="F:metal ion binding"/>
    <property type="evidence" value="ECO:0007669"/>
    <property type="project" value="UniProtKB-KW"/>
</dbReference>
<evidence type="ECO:0000256" key="12">
    <source>
        <dbReference type="ARBA" id="ARBA00048988"/>
    </source>
</evidence>
<dbReference type="NCBIfam" id="TIGR00595">
    <property type="entry name" value="priA"/>
    <property type="match status" value="1"/>
</dbReference>
<keyword evidence="15" id="KW-1185">Reference proteome</keyword>
<dbReference type="GO" id="GO:0006310">
    <property type="term" value="P:DNA recombination"/>
    <property type="evidence" value="ECO:0007669"/>
    <property type="project" value="InterPro"/>
</dbReference>
<evidence type="ECO:0000256" key="10">
    <source>
        <dbReference type="ARBA" id="ARBA00023235"/>
    </source>
</evidence>
<sequence>MQEPAPLSSRTFLLHGVTGSGKTEVYLRAIAHALRLGRRAAFLVPEIALTPQTLERVNAWFSGRVALLHSKQTARQKFDQWWDIRGGAYDVVVGPRSALFAPVENLGLIVIDEEHEWTYKQDESAPLYHARTAALELARNTGAVVVLGSATPSVETYYHASRGRVRLLPLPYRVVAGEAPGGSPVPARAPLARVDRALSDALRQCLADGNQAILFLNRRGSSSIVQCRDCGHVASCRRCTTSLTWHSGPARLLCHQCNYSRRPLEQCPECRSARIRQLGIGTERVVAEVSELFPGVRVDRLDSDAARSAGAAEDAVARLASGETQVLVGTQMVAKGLDVPNVALVGVVLADIGLHVPDFRAGERAFSLLCQVSGRAGRGDIPGRVFVQTYNPDHYAIQAGAGQDYREMYDQEIESRRQLGNPPFNQLAHVVYQNSDADACQRQAVAIADELKRRATAQGRTDIDVTGPAPGLPPRLRGRHRWRLLLRGRNLPEFLDDVDFPAGSTVDIDPAHVT</sequence>
<dbReference type="SMART" id="SM00487">
    <property type="entry name" value="DEXDc"/>
    <property type="match status" value="1"/>
</dbReference>
<dbReference type="InterPro" id="IPR001650">
    <property type="entry name" value="Helicase_C-like"/>
</dbReference>
<dbReference type="GO" id="GO:0006269">
    <property type="term" value="P:DNA replication, synthesis of primer"/>
    <property type="evidence" value="ECO:0007669"/>
    <property type="project" value="UniProtKB-KW"/>
</dbReference>
<dbReference type="Pfam" id="PF18319">
    <property type="entry name" value="Zn_ribbon_PriA"/>
    <property type="match status" value="1"/>
</dbReference>
<dbReference type="GO" id="GO:0006270">
    <property type="term" value="P:DNA replication initiation"/>
    <property type="evidence" value="ECO:0007669"/>
    <property type="project" value="TreeGrafter"/>
</dbReference>
<dbReference type="Pfam" id="PF18074">
    <property type="entry name" value="PriA_C"/>
    <property type="match status" value="1"/>
</dbReference>
<keyword evidence="1" id="KW-0639">Primosome</keyword>
<keyword evidence="4" id="KW-0547">Nucleotide-binding</keyword>
<accession>A0AA35RPY5</accession>
<dbReference type="EMBL" id="CASHTH010001362">
    <property type="protein sequence ID" value="CAI8014431.1"/>
    <property type="molecule type" value="Genomic_DNA"/>
</dbReference>
<evidence type="ECO:0000313" key="14">
    <source>
        <dbReference type="EMBL" id="CAI8014431.1"/>
    </source>
</evidence>
<evidence type="ECO:0000313" key="15">
    <source>
        <dbReference type="Proteomes" id="UP001174909"/>
    </source>
</evidence>
<dbReference type="Pfam" id="PF00270">
    <property type="entry name" value="DEAD"/>
    <property type="match status" value="1"/>
</dbReference>
<dbReference type="InterPro" id="IPR014001">
    <property type="entry name" value="Helicase_ATP-bd"/>
</dbReference>
<dbReference type="SUPFAM" id="SSF52540">
    <property type="entry name" value="P-loop containing nucleoside triphosphate hydrolases"/>
    <property type="match status" value="1"/>
</dbReference>
<dbReference type="CDD" id="cd17929">
    <property type="entry name" value="DEXHc_priA"/>
    <property type="match status" value="1"/>
</dbReference>
<dbReference type="InterPro" id="IPR005259">
    <property type="entry name" value="PriA"/>
</dbReference>
<dbReference type="GO" id="GO:0003677">
    <property type="term" value="F:DNA binding"/>
    <property type="evidence" value="ECO:0007669"/>
    <property type="project" value="UniProtKB-KW"/>
</dbReference>
<dbReference type="PROSITE" id="PS51192">
    <property type="entry name" value="HELICASE_ATP_BIND_1"/>
    <property type="match status" value="1"/>
</dbReference>
<dbReference type="GO" id="GO:0016787">
    <property type="term" value="F:hydrolase activity"/>
    <property type="evidence" value="ECO:0007669"/>
    <property type="project" value="UniProtKB-KW"/>
</dbReference>
<keyword evidence="7" id="KW-0862">Zinc</keyword>
<dbReference type="SMART" id="SM00490">
    <property type="entry name" value="HELICc"/>
    <property type="match status" value="1"/>
</dbReference>
<dbReference type="AlphaFoldDB" id="A0AA35RPY5"/>
<name>A0AA35RPY5_GEOBA</name>
<evidence type="ECO:0000256" key="3">
    <source>
        <dbReference type="ARBA" id="ARBA00022723"/>
    </source>
</evidence>
<dbReference type="GO" id="GO:0043138">
    <property type="term" value="F:3'-5' DNA helicase activity"/>
    <property type="evidence" value="ECO:0007669"/>
    <property type="project" value="UniProtKB-EC"/>
</dbReference>
<keyword evidence="2" id="KW-0235">DNA replication</keyword>
<evidence type="ECO:0000259" key="13">
    <source>
        <dbReference type="PROSITE" id="PS51192"/>
    </source>
</evidence>
<dbReference type="InterPro" id="IPR027417">
    <property type="entry name" value="P-loop_NTPase"/>
</dbReference>
<evidence type="ECO:0000256" key="6">
    <source>
        <dbReference type="ARBA" id="ARBA00022806"/>
    </source>
</evidence>
<dbReference type="EC" id="5.6.2.4" evidence="11"/>
<dbReference type="PANTHER" id="PTHR30580:SF0">
    <property type="entry name" value="PRIMOSOMAL PROTEIN N"/>
    <property type="match status" value="1"/>
</dbReference>
<dbReference type="InterPro" id="IPR041236">
    <property type="entry name" value="PriA_C"/>
</dbReference>
<evidence type="ECO:0000256" key="4">
    <source>
        <dbReference type="ARBA" id="ARBA00022741"/>
    </source>
</evidence>
<evidence type="ECO:0000256" key="7">
    <source>
        <dbReference type="ARBA" id="ARBA00022833"/>
    </source>
</evidence>
<dbReference type="PANTHER" id="PTHR30580">
    <property type="entry name" value="PRIMOSOMAL PROTEIN N"/>
    <property type="match status" value="1"/>
</dbReference>
<dbReference type="InterPro" id="IPR011545">
    <property type="entry name" value="DEAD/DEAH_box_helicase_dom"/>
</dbReference>
<gene>
    <name evidence="14" type="ORF">GBAR_LOCUS9017</name>
</gene>
<evidence type="ECO:0000256" key="2">
    <source>
        <dbReference type="ARBA" id="ARBA00022705"/>
    </source>
</evidence>
<feature type="domain" description="Helicase ATP-binding" evidence="13">
    <location>
        <begin position="3"/>
        <end position="170"/>
    </location>
</feature>
<keyword evidence="10" id="KW-0413">Isomerase</keyword>
<reference evidence="14" key="1">
    <citation type="submission" date="2023-03" db="EMBL/GenBank/DDBJ databases">
        <authorList>
            <person name="Steffen K."/>
            <person name="Cardenas P."/>
        </authorList>
    </citation>
    <scope>NUCLEOTIDE SEQUENCE</scope>
</reference>
<evidence type="ECO:0000256" key="1">
    <source>
        <dbReference type="ARBA" id="ARBA00022515"/>
    </source>
</evidence>
<dbReference type="FunFam" id="3.40.50.300:FF:000489">
    <property type="entry name" value="Primosome assembly protein PriA"/>
    <property type="match status" value="1"/>
</dbReference>
<dbReference type="GO" id="GO:0006302">
    <property type="term" value="P:double-strand break repair"/>
    <property type="evidence" value="ECO:0007669"/>
    <property type="project" value="InterPro"/>
</dbReference>
<organism evidence="14 15">
    <name type="scientific">Geodia barretti</name>
    <name type="common">Barrett's horny sponge</name>
    <dbReference type="NCBI Taxonomy" id="519541"/>
    <lineage>
        <taxon>Eukaryota</taxon>
        <taxon>Metazoa</taxon>
        <taxon>Porifera</taxon>
        <taxon>Demospongiae</taxon>
        <taxon>Heteroscleromorpha</taxon>
        <taxon>Tetractinellida</taxon>
        <taxon>Astrophorina</taxon>
        <taxon>Geodiidae</taxon>
        <taxon>Geodia</taxon>
    </lineage>
</organism>
<proteinExistence type="inferred from homology"/>
<dbReference type="Pfam" id="PF00271">
    <property type="entry name" value="Helicase_C"/>
    <property type="match status" value="1"/>
</dbReference>
<evidence type="ECO:0000256" key="11">
    <source>
        <dbReference type="ARBA" id="ARBA00034808"/>
    </source>
</evidence>